<reference evidence="3 4" key="1">
    <citation type="submission" date="2013-03" db="EMBL/GenBank/DDBJ databases">
        <title>The Genome Sequence of Capronia coronata CBS 617.96.</title>
        <authorList>
            <consortium name="The Broad Institute Genomics Platform"/>
            <person name="Cuomo C."/>
            <person name="de Hoog S."/>
            <person name="Gorbushina A."/>
            <person name="Walker B."/>
            <person name="Young S.K."/>
            <person name="Zeng Q."/>
            <person name="Gargeya S."/>
            <person name="Fitzgerald M."/>
            <person name="Haas B."/>
            <person name="Abouelleil A."/>
            <person name="Allen A.W."/>
            <person name="Alvarado L."/>
            <person name="Arachchi H.M."/>
            <person name="Berlin A.M."/>
            <person name="Chapman S.B."/>
            <person name="Gainer-Dewar J."/>
            <person name="Goldberg J."/>
            <person name="Griggs A."/>
            <person name="Gujja S."/>
            <person name="Hansen M."/>
            <person name="Howarth C."/>
            <person name="Imamovic A."/>
            <person name="Ireland A."/>
            <person name="Larimer J."/>
            <person name="McCowan C."/>
            <person name="Murphy C."/>
            <person name="Pearson M."/>
            <person name="Poon T.W."/>
            <person name="Priest M."/>
            <person name="Roberts A."/>
            <person name="Saif S."/>
            <person name="Shea T."/>
            <person name="Sisk P."/>
            <person name="Sykes S."/>
            <person name="Wortman J."/>
            <person name="Nusbaum C."/>
            <person name="Birren B."/>
        </authorList>
    </citation>
    <scope>NUCLEOTIDE SEQUENCE [LARGE SCALE GENOMIC DNA]</scope>
    <source>
        <strain evidence="3 4">CBS 617.96</strain>
    </source>
</reference>
<dbReference type="GeneID" id="19163866"/>
<dbReference type="Proteomes" id="UP000019484">
    <property type="component" value="Unassembled WGS sequence"/>
</dbReference>
<name>W9Y886_9EURO</name>
<dbReference type="EMBL" id="AMWN01000011">
    <property type="protein sequence ID" value="EXJ78619.1"/>
    <property type="molecule type" value="Genomic_DNA"/>
</dbReference>
<accession>W9Y886</accession>
<feature type="compositionally biased region" description="Polar residues" evidence="2">
    <location>
        <begin position="65"/>
        <end position="76"/>
    </location>
</feature>
<proteinExistence type="predicted"/>
<feature type="compositionally biased region" description="Polar residues" evidence="2">
    <location>
        <begin position="1"/>
        <end position="11"/>
    </location>
</feature>
<feature type="compositionally biased region" description="Polar residues" evidence="2">
    <location>
        <begin position="49"/>
        <end position="58"/>
    </location>
</feature>
<dbReference type="RefSeq" id="XP_007728067.1">
    <property type="nucleotide sequence ID" value="XM_007729877.1"/>
</dbReference>
<evidence type="ECO:0000256" key="1">
    <source>
        <dbReference type="SAM" id="Coils"/>
    </source>
</evidence>
<dbReference type="AlphaFoldDB" id="W9Y886"/>
<gene>
    <name evidence="3" type="ORF">A1O1_09020</name>
</gene>
<sequence>MSSTSVSQQYSGEELEAAHDTDLSYMTSFSGSTLTLEEELADVSDNTFTDAEIGNNNEYPEEDQGQTAERQPEQHQPSIVCSIETCHRHHNMSFVRLNEAALEKWRRDLEALGSSEDPIMVTEADGATHPTAIDQLFKHALAMYNWMTDSVAPYMVALEADKEALQHENKNLTEHINLLQDHAEELLEAYSTEYETRRLKTAMLEEVVDMVGNIAERIRTL</sequence>
<dbReference type="OrthoDB" id="4153503at2759"/>
<feature type="region of interest" description="Disordered" evidence="2">
    <location>
        <begin position="1"/>
        <end position="24"/>
    </location>
</feature>
<feature type="region of interest" description="Disordered" evidence="2">
    <location>
        <begin position="49"/>
        <end position="76"/>
    </location>
</feature>
<evidence type="ECO:0000313" key="3">
    <source>
        <dbReference type="EMBL" id="EXJ78619.1"/>
    </source>
</evidence>
<evidence type="ECO:0000313" key="4">
    <source>
        <dbReference type="Proteomes" id="UP000019484"/>
    </source>
</evidence>
<dbReference type="HOGENOM" id="CLU_1250511_0_0_1"/>
<evidence type="ECO:0000256" key="2">
    <source>
        <dbReference type="SAM" id="MobiDB-lite"/>
    </source>
</evidence>
<keyword evidence="1" id="KW-0175">Coiled coil</keyword>
<organism evidence="3 4">
    <name type="scientific">Capronia coronata CBS 617.96</name>
    <dbReference type="NCBI Taxonomy" id="1182541"/>
    <lineage>
        <taxon>Eukaryota</taxon>
        <taxon>Fungi</taxon>
        <taxon>Dikarya</taxon>
        <taxon>Ascomycota</taxon>
        <taxon>Pezizomycotina</taxon>
        <taxon>Eurotiomycetes</taxon>
        <taxon>Chaetothyriomycetidae</taxon>
        <taxon>Chaetothyriales</taxon>
        <taxon>Herpotrichiellaceae</taxon>
        <taxon>Capronia</taxon>
    </lineage>
</organism>
<protein>
    <submittedName>
        <fullName evidence="3">Uncharacterized protein</fullName>
    </submittedName>
</protein>
<comment type="caution">
    <text evidence="3">The sequence shown here is derived from an EMBL/GenBank/DDBJ whole genome shotgun (WGS) entry which is preliminary data.</text>
</comment>
<feature type="coiled-coil region" evidence="1">
    <location>
        <begin position="155"/>
        <end position="189"/>
    </location>
</feature>
<keyword evidence="4" id="KW-1185">Reference proteome</keyword>